<proteinExistence type="predicted"/>
<dbReference type="InterPro" id="IPR032675">
    <property type="entry name" value="LRR_dom_sf"/>
</dbReference>
<reference evidence="2" key="1">
    <citation type="submission" date="2018-02" db="EMBL/GenBank/DDBJ databases">
        <authorList>
            <person name="Cohen D.B."/>
            <person name="Kent A.D."/>
        </authorList>
    </citation>
    <scope>NUCLEOTIDE SEQUENCE</scope>
</reference>
<dbReference type="AlphaFoldDB" id="A0A2N9J614"/>
<dbReference type="InterPro" id="IPR055357">
    <property type="entry name" value="LRR_At1g61320_AtMIF1"/>
</dbReference>
<dbReference type="EMBL" id="OIVN01006426">
    <property type="protein sequence ID" value="SPD32877.1"/>
    <property type="molecule type" value="Genomic_DNA"/>
</dbReference>
<dbReference type="PANTHER" id="PTHR34145">
    <property type="entry name" value="OS02G0105600 PROTEIN"/>
    <property type="match status" value="1"/>
</dbReference>
<gene>
    <name evidence="2" type="ORF">FSB_LOCUS60759</name>
</gene>
<dbReference type="InterPro" id="IPR053772">
    <property type="entry name" value="At1g61320/At1g61330-like"/>
</dbReference>
<dbReference type="PANTHER" id="PTHR34145:SF51">
    <property type="entry name" value="FBD DOMAIN-CONTAINING PROTEIN"/>
    <property type="match status" value="1"/>
</dbReference>
<accession>A0A2N9J614</accession>
<organism evidence="2">
    <name type="scientific">Fagus sylvatica</name>
    <name type="common">Beechnut</name>
    <dbReference type="NCBI Taxonomy" id="28930"/>
    <lineage>
        <taxon>Eukaryota</taxon>
        <taxon>Viridiplantae</taxon>
        <taxon>Streptophyta</taxon>
        <taxon>Embryophyta</taxon>
        <taxon>Tracheophyta</taxon>
        <taxon>Spermatophyta</taxon>
        <taxon>Magnoliopsida</taxon>
        <taxon>eudicotyledons</taxon>
        <taxon>Gunneridae</taxon>
        <taxon>Pentapetalae</taxon>
        <taxon>rosids</taxon>
        <taxon>fabids</taxon>
        <taxon>Fagales</taxon>
        <taxon>Fagaceae</taxon>
        <taxon>Fagus</taxon>
    </lineage>
</organism>
<protein>
    <recommendedName>
        <fullName evidence="1">At1g61320/AtMIF1 LRR domain-containing protein</fullName>
    </recommendedName>
</protein>
<sequence length="332" mass="38266">MSVTYCYGLKSIHFSGLPKLMTIQFQSNCGLQNVELEASNLYSANIRQGFECKFNLVPCKNLKKLELVGQWITDEWLRYHISELPLIEDLTLMGCLKLERIKISSHRLKELYLFQCRNLVEVEIDAPKLCNFSYSGRRGLSFSLNALAYLSEAIYQMPNKTINIWDVEFLAKLSNSKLLYLSSFCADKDVVIPKELRETVPSPSPNVKQLKVEMSMAFIGHEIAKLVDNLLWIAPLPEVLIILYEFDDDKPMDSISFKFSYKKPILIEENPSCCKLLPVPCWRHCLKTVTIENIRYSADEETLKVEKETLEKYFYENAKCLESFQFLCGGVS</sequence>
<dbReference type="SUPFAM" id="SSF52047">
    <property type="entry name" value="RNI-like"/>
    <property type="match status" value="1"/>
</dbReference>
<dbReference type="Pfam" id="PF23622">
    <property type="entry name" value="LRR_At1g61320_AtMIF1"/>
    <property type="match status" value="1"/>
</dbReference>
<evidence type="ECO:0000259" key="1">
    <source>
        <dbReference type="Pfam" id="PF23622"/>
    </source>
</evidence>
<name>A0A2N9J614_FAGSY</name>
<feature type="domain" description="At1g61320/AtMIF1 LRR" evidence="1">
    <location>
        <begin position="50"/>
        <end position="175"/>
    </location>
</feature>
<evidence type="ECO:0000313" key="2">
    <source>
        <dbReference type="EMBL" id="SPD32877.1"/>
    </source>
</evidence>
<dbReference type="Gene3D" id="3.80.10.10">
    <property type="entry name" value="Ribonuclease Inhibitor"/>
    <property type="match status" value="1"/>
</dbReference>